<feature type="region of interest" description="Disordered" evidence="1">
    <location>
        <begin position="1"/>
        <end position="27"/>
    </location>
</feature>
<proteinExistence type="predicted"/>
<name>A0ABT7B5I2_9CYAN</name>
<dbReference type="EMBL" id="JAQOSO010000055">
    <property type="protein sequence ID" value="MDJ1174433.1"/>
    <property type="molecule type" value="Genomic_DNA"/>
</dbReference>
<dbReference type="Proteomes" id="UP001235849">
    <property type="component" value="Unassembled WGS sequence"/>
</dbReference>
<gene>
    <name evidence="2" type="ORF">PMG25_10055</name>
</gene>
<accession>A0ABT7B5I2</accession>
<evidence type="ECO:0000256" key="1">
    <source>
        <dbReference type="SAM" id="MobiDB-lite"/>
    </source>
</evidence>
<evidence type="ECO:0000313" key="3">
    <source>
        <dbReference type="Proteomes" id="UP001235849"/>
    </source>
</evidence>
<reference evidence="2 3" key="1">
    <citation type="submission" date="2023-01" db="EMBL/GenBank/DDBJ databases">
        <title>Novel diversity within Roseofilum (Cyanobacteria; Desertifilaceae) from marine benthic mats with descriptions of four novel species.</title>
        <authorList>
            <person name="Wang Y."/>
            <person name="Berthold D.E."/>
            <person name="Hu J."/>
            <person name="Lefler F.W."/>
            <person name="Laughinghouse H.D. IV."/>
        </authorList>
    </citation>
    <scope>NUCLEOTIDE SEQUENCE [LARGE SCALE GENOMIC DNA]</scope>
    <source>
        <strain evidence="2 3">BLCC-M114</strain>
    </source>
</reference>
<protein>
    <submittedName>
        <fullName evidence="2">Uncharacterized protein</fullName>
    </submittedName>
</protein>
<keyword evidence="3" id="KW-1185">Reference proteome</keyword>
<sequence length="42" mass="4644">MDLSKPQASQKIGRSLCQNNANPHLGKTNSEIALTCYNKKLQ</sequence>
<dbReference type="RefSeq" id="WP_283766762.1">
    <property type="nucleotide sequence ID" value="NZ_JAQOSO010000055.1"/>
</dbReference>
<comment type="caution">
    <text evidence="2">The sequence shown here is derived from an EMBL/GenBank/DDBJ whole genome shotgun (WGS) entry which is preliminary data.</text>
</comment>
<organism evidence="2 3">
    <name type="scientific">Roseofilum capinflatum BLCC-M114</name>
    <dbReference type="NCBI Taxonomy" id="3022440"/>
    <lineage>
        <taxon>Bacteria</taxon>
        <taxon>Bacillati</taxon>
        <taxon>Cyanobacteriota</taxon>
        <taxon>Cyanophyceae</taxon>
        <taxon>Desertifilales</taxon>
        <taxon>Desertifilaceae</taxon>
        <taxon>Roseofilum</taxon>
        <taxon>Roseofilum capinflatum</taxon>
    </lineage>
</organism>
<evidence type="ECO:0000313" key="2">
    <source>
        <dbReference type="EMBL" id="MDJ1174433.1"/>
    </source>
</evidence>